<keyword evidence="5" id="KW-1185">Reference proteome</keyword>
<feature type="domain" description="Activator of Hsp90 ATPase homologue 1/2-like C-terminal" evidence="2">
    <location>
        <begin position="16"/>
        <end position="139"/>
    </location>
</feature>
<dbReference type="Proteomes" id="UP000286681">
    <property type="component" value="Unassembled WGS sequence"/>
</dbReference>
<evidence type="ECO:0000313" key="3">
    <source>
        <dbReference type="EMBL" id="APR53194.1"/>
    </source>
</evidence>
<dbReference type="InterPro" id="IPR023393">
    <property type="entry name" value="START-like_dom_sf"/>
</dbReference>
<accession>A0A1L6JB86</accession>
<dbReference type="EMBL" id="CP018820">
    <property type="protein sequence ID" value="APR53194.1"/>
    <property type="molecule type" value="Genomic_DNA"/>
</dbReference>
<comment type="similarity">
    <text evidence="1">Belongs to the AHA1 family.</text>
</comment>
<reference evidence="3" key="1">
    <citation type="submission" date="2016-12" db="EMBL/GenBank/DDBJ databases">
        <title>Whole genome sequencing of Sphingomonas koreensis.</title>
        <authorList>
            <person name="Conlan S."/>
            <person name="Thomas P.J."/>
            <person name="Mullikin J."/>
            <person name="Palmore T.N."/>
            <person name="Frank K.M."/>
            <person name="Segre J.A."/>
        </authorList>
    </citation>
    <scope>NUCLEOTIDE SEQUENCE</scope>
    <source>
        <strain evidence="3">ABOJV</strain>
    </source>
</reference>
<evidence type="ECO:0000313" key="5">
    <source>
        <dbReference type="Proteomes" id="UP000185161"/>
    </source>
</evidence>
<evidence type="ECO:0000256" key="1">
    <source>
        <dbReference type="ARBA" id="ARBA00006817"/>
    </source>
</evidence>
<proteinExistence type="inferred from homology"/>
<organism evidence="3 5">
    <name type="scientific">Sphingomonas koreensis</name>
    <dbReference type="NCBI Taxonomy" id="93064"/>
    <lineage>
        <taxon>Bacteria</taxon>
        <taxon>Pseudomonadati</taxon>
        <taxon>Pseudomonadota</taxon>
        <taxon>Alphaproteobacteria</taxon>
        <taxon>Sphingomonadales</taxon>
        <taxon>Sphingomonadaceae</taxon>
        <taxon>Sphingomonas</taxon>
    </lineage>
</organism>
<reference evidence="4 6" key="3">
    <citation type="submission" date="2018-07" db="EMBL/GenBank/DDBJ databases">
        <title>Genomic and Epidemiologic Investigation of an Indolent Hospital Outbreak.</title>
        <authorList>
            <person name="Johnson R.C."/>
            <person name="Deming C."/>
            <person name="Conlan S."/>
            <person name="Zellmer C.J."/>
            <person name="Michelin A.V."/>
            <person name="Lee-Lin S."/>
            <person name="Thomas P.J."/>
            <person name="Park M."/>
            <person name="Weingarten R.A."/>
            <person name="Less J."/>
            <person name="Dekker J.P."/>
            <person name="Frank K.M."/>
            <person name="Musser K.A."/>
            <person name="Mcquiston J.R."/>
            <person name="Henderson D.K."/>
            <person name="Lau A.F."/>
            <person name="Palmore T.N."/>
            <person name="Segre J.A."/>
        </authorList>
    </citation>
    <scope>NUCLEOTIDE SEQUENCE [LARGE SCALE GENOMIC DNA]</scope>
    <source>
        <strain evidence="4 6">SK-NIH.Env10_0317</strain>
    </source>
</reference>
<dbReference type="KEGG" id="skr:BRX40_12845"/>
<dbReference type="GeneID" id="44133450"/>
<protein>
    <submittedName>
        <fullName evidence="4">SRPBCC domain-containing protein</fullName>
    </submittedName>
</protein>
<dbReference type="SUPFAM" id="SSF55961">
    <property type="entry name" value="Bet v1-like"/>
    <property type="match status" value="1"/>
</dbReference>
<dbReference type="Pfam" id="PF08327">
    <property type="entry name" value="AHSA1"/>
    <property type="match status" value="1"/>
</dbReference>
<dbReference type="EMBL" id="QQWO01000005">
    <property type="protein sequence ID" value="RSV04771.1"/>
    <property type="molecule type" value="Genomic_DNA"/>
</dbReference>
<dbReference type="RefSeq" id="WP_075151865.1">
    <property type="nucleotide sequence ID" value="NZ_CP018820.1"/>
</dbReference>
<sequence length="147" mass="16960">MRDSEFIEIVEEYSQPPAIVWRALTDARLLSKWLMPNDFKLAIGHRFTFTGVPIPAVGFDGIVYCEVLDFEIERRLAISWTDGLHADVDWTVTWTLEPTNGGTRLRLFHYGFDPNNERHQVSRRIMSGGWRPALSRLREECVVLATP</sequence>
<gene>
    <name evidence="3" type="ORF">BRX40_12845</name>
    <name evidence="4" type="ORF">CA257_07625</name>
</gene>
<dbReference type="Gene3D" id="3.30.530.20">
    <property type="match status" value="1"/>
</dbReference>
<dbReference type="OrthoDB" id="9803476at2"/>
<dbReference type="CDD" id="cd07814">
    <property type="entry name" value="SRPBCC_CalC_Aha1-like"/>
    <property type="match status" value="1"/>
</dbReference>
<dbReference type="Proteomes" id="UP000185161">
    <property type="component" value="Chromosome"/>
</dbReference>
<evidence type="ECO:0000313" key="6">
    <source>
        <dbReference type="Proteomes" id="UP000286681"/>
    </source>
</evidence>
<dbReference type="AlphaFoldDB" id="A0A1L6JB86"/>
<reference evidence="5" key="2">
    <citation type="submission" date="2016-12" db="EMBL/GenBank/DDBJ databases">
        <title>Whole genome sequencing of Sphingomonas sp. ABOJV.</title>
        <authorList>
            <person name="Conlan S."/>
            <person name="Thomas P.J."/>
            <person name="Mullikin J."/>
            <person name="Palmore T.N."/>
            <person name="Frank K.M."/>
            <person name="Segre J.A."/>
        </authorList>
    </citation>
    <scope>NUCLEOTIDE SEQUENCE [LARGE SCALE GENOMIC DNA]</scope>
    <source>
        <strain evidence="5">ABOJV</strain>
    </source>
</reference>
<dbReference type="STRING" id="93064.BRX40_12845"/>
<dbReference type="InterPro" id="IPR013538">
    <property type="entry name" value="ASHA1/2-like_C"/>
</dbReference>
<evidence type="ECO:0000259" key="2">
    <source>
        <dbReference type="Pfam" id="PF08327"/>
    </source>
</evidence>
<evidence type="ECO:0000313" key="4">
    <source>
        <dbReference type="EMBL" id="RSV04771.1"/>
    </source>
</evidence>
<name>A0A1L6JB86_9SPHN</name>